<dbReference type="AlphaFoldDB" id="A0A4C1XSI0"/>
<comment type="caution">
    <text evidence="2">The sequence shown here is derived from an EMBL/GenBank/DDBJ whole genome shotgun (WGS) entry which is preliminary data.</text>
</comment>
<accession>A0A4C1XSI0</accession>
<feature type="compositionally biased region" description="Basic residues" evidence="1">
    <location>
        <begin position="103"/>
        <end position="114"/>
    </location>
</feature>
<reference evidence="2 3" key="1">
    <citation type="journal article" date="2019" name="Commun. Biol.">
        <title>The bagworm genome reveals a unique fibroin gene that provides high tensile strength.</title>
        <authorList>
            <person name="Kono N."/>
            <person name="Nakamura H."/>
            <person name="Ohtoshi R."/>
            <person name="Tomita M."/>
            <person name="Numata K."/>
            <person name="Arakawa K."/>
        </authorList>
    </citation>
    <scope>NUCLEOTIDE SEQUENCE [LARGE SCALE GENOMIC DNA]</scope>
</reference>
<gene>
    <name evidence="2" type="ORF">EVAR_88782_1</name>
</gene>
<sequence length="278" mass="30342">MLLYTWAASRRGYNPDGSGGNGPFSGKSIDDGFVPVPSPSHPRARARRRAREVKGGGERADPATYVACRQLRVASRAAVLSIQLKPRTQPTAARRTSMDRRLRSGARRAKRGARRASSAALTHAGRPALAPVGIGRNHDAIVNCRRCSEIDSTRGKRGCLERASCRPIPLRHAETGVACRCRASTARSGSFVELPHPCLWVQVRDLTGRSNRACLSTADQAIHAYDGSSQGSTCLEAARISKSVLDRKPYRRDSYVIFCRFRILIPGRTVTGAAIWRP</sequence>
<evidence type="ECO:0000313" key="3">
    <source>
        <dbReference type="Proteomes" id="UP000299102"/>
    </source>
</evidence>
<feature type="region of interest" description="Disordered" evidence="1">
    <location>
        <begin position="12"/>
        <end position="58"/>
    </location>
</feature>
<feature type="region of interest" description="Disordered" evidence="1">
    <location>
        <begin position="87"/>
        <end position="123"/>
    </location>
</feature>
<name>A0A4C1XSI0_EUMVA</name>
<proteinExistence type="predicted"/>
<dbReference type="EMBL" id="BGZK01000956">
    <property type="protein sequence ID" value="GBP66448.1"/>
    <property type="molecule type" value="Genomic_DNA"/>
</dbReference>
<evidence type="ECO:0000256" key="1">
    <source>
        <dbReference type="SAM" id="MobiDB-lite"/>
    </source>
</evidence>
<organism evidence="2 3">
    <name type="scientific">Eumeta variegata</name>
    <name type="common">Bagworm moth</name>
    <name type="synonym">Eumeta japonica</name>
    <dbReference type="NCBI Taxonomy" id="151549"/>
    <lineage>
        <taxon>Eukaryota</taxon>
        <taxon>Metazoa</taxon>
        <taxon>Ecdysozoa</taxon>
        <taxon>Arthropoda</taxon>
        <taxon>Hexapoda</taxon>
        <taxon>Insecta</taxon>
        <taxon>Pterygota</taxon>
        <taxon>Neoptera</taxon>
        <taxon>Endopterygota</taxon>
        <taxon>Lepidoptera</taxon>
        <taxon>Glossata</taxon>
        <taxon>Ditrysia</taxon>
        <taxon>Tineoidea</taxon>
        <taxon>Psychidae</taxon>
        <taxon>Oiketicinae</taxon>
        <taxon>Eumeta</taxon>
    </lineage>
</organism>
<protein>
    <submittedName>
        <fullName evidence="2">Uncharacterized protein</fullName>
    </submittedName>
</protein>
<feature type="compositionally biased region" description="Basic residues" evidence="1">
    <location>
        <begin position="42"/>
        <end position="51"/>
    </location>
</feature>
<dbReference type="Proteomes" id="UP000299102">
    <property type="component" value="Unassembled WGS sequence"/>
</dbReference>
<evidence type="ECO:0000313" key="2">
    <source>
        <dbReference type="EMBL" id="GBP66448.1"/>
    </source>
</evidence>
<keyword evidence="3" id="KW-1185">Reference proteome</keyword>